<reference evidence="5 7" key="2">
    <citation type="submission" date="2020-04" db="EMBL/GenBank/DDBJ databases">
        <title>Draft genome of Methanobacterium subterraneum isolated from animal feces.</title>
        <authorList>
            <person name="Ouboter H.T."/>
            <person name="Berger S."/>
            <person name="Gungor E."/>
            <person name="Jetten M.S.M."/>
            <person name="Welte C.U."/>
        </authorList>
    </citation>
    <scope>NUCLEOTIDE SEQUENCE [LARGE SCALE GENOMIC DNA]</scope>
    <source>
        <strain evidence="5">HO_2020</strain>
    </source>
</reference>
<gene>
    <name evidence="4" type="ORF">BK009_00245</name>
    <name evidence="5" type="ORF">HG719_05400</name>
</gene>
<evidence type="ECO:0000313" key="4">
    <source>
        <dbReference type="EMBL" id="AUB59248.1"/>
    </source>
</evidence>
<dbReference type="RefSeq" id="WP_100907525.1">
    <property type="nucleotide sequence ID" value="NZ_CP017768.1"/>
</dbReference>
<feature type="domain" description="Zinc-ribbon" evidence="3">
    <location>
        <begin position="3"/>
        <end position="24"/>
    </location>
</feature>
<evidence type="ECO:0000313" key="7">
    <source>
        <dbReference type="Proteomes" id="UP000591058"/>
    </source>
</evidence>
<name>A0A2H4VMC4_9EURY</name>
<keyword evidence="2" id="KW-1133">Transmembrane helix</keyword>
<evidence type="ECO:0000313" key="5">
    <source>
        <dbReference type="EMBL" id="NMO09274.1"/>
    </source>
</evidence>
<protein>
    <submittedName>
        <fullName evidence="5">Zinc ribbon domain-containing protein</fullName>
    </submittedName>
</protein>
<feature type="region of interest" description="Disordered" evidence="1">
    <location>
        <begin position="36"/>
        <end position="154"/>
    </location>
</feature>
<dbReference type="AlphaFoldDB" id="A0A2H4VMC4"/>
<sequence>MICENCGARIDKGESQCPKCGMELFNPNHKPLQKKYLRGEYLQGDESSPEPYYLEEENLSRDTYQPEPYQNWDDYDKDPHEENHQKKDYEGVNDPETAYDNEFEPNNNPNPNVADINHNQDISRDTNHSKHYSERSYNKKYDRERGYDNKYGKSKGYKGKFNQENYHQKNKSVRRGYDLDAYYGSEEKKSSILTTAILFLVLALIIGFVMGFIFFSGKIQNLLT</sequence>
<feature type="compositionally biased region" description="Basic and acidic residues" evidence="1">
    <location>
        <begin position="77"/>
        <end position="90"/>
    </location>
</feature>
<dbReference type="EMBL" id="JABBYL010000018">
    <property type="protein sequence ID" value="NMO09274.1"/>
    <property type="molecule type" value="Genomic_DNA"/>
</dbReference>
<feature type="transmembrane region" description="Helical" evidence="2">
    <location>
        <begin position="192"/>
        <end position="215"/>
    </location>
</feature>
<dbReference type="Proteomes" id="UP000232631">
    <property type="component" value="Chromosome"/>
</dbReference>
<feature type="compositionally biased region" description="Acidic residues" evidence="1">
    <location>
        <begin position="91"/>
        <end position="103"/>
    </location>
</feature>
<evidence type="ECO:0000256" key="1">
    <source>
        <dbReference type="SAM" id="MobiDB-lite"/>
    </source>
</evidence>
<proteinExistence type="predicted"/>
<dbReference type="EMBL" id="CP017768">
    <property type="protein sequence ID" value="AUB59248.1"/>
    <property type="molecule type" value="Genomic_DNA"/>
</dbReference>
<reference evidence="4 6" key="1">
    <citation type="submission" date="2016-10" db="EMBL/GenBank/DDBJ databases">
        <title>Comparative genomics between deep and shallow subseafloor isolates.</title>
        <authorList>
            <person name="Ishii S."/>
            <person name="Miller J.R."/>
            <person name="Sutton G."/>
            <person name="Suzuki S."/>
            <person name="Methe B."/>
            <person name="Inagaki F."/>
            <person name="Imachi H."/>
        </authorList>
    </citation>
    <scope>NUCLEOTIDE SEQUENCE [LARGE SCALE GENOMIC DNA]</scope>
    <source>
        <strain evidence="4 6">A8p</strain>
    </source>
</reference>
<evidence type="ECO:0000256" key="2">
    <source>
        <dbReference type="SAM" id="Phobius"/>
    </source>
</evidence>
<dbReference type="GeneID" id="35123975"/>
<keyword evidence="2" id="KW-0472">Membrane</keyword>
<dbReference type="InterPro" id="IPR026870">
    <property type="entry name" value="Zinc_ribbon_dom"/>
</dbReference>
<dbReference type="Proteomes" id="UP000591058">
    <property type="component" value="Unassembled WGS sequence"/>
</dbReference>
<dbReference type="Pfam" id="PF13240">
    <property type="entry name" value="Zn_Ribbon_1"/>
    <property type="match status" value="1"/>
</dbReference>
<feature type="compositionally biased region" description="Basic and acidic residues" evidence="1">
    <location>
        <begin position="121"/>
        <end position="151"/>
    </location>
</feature>
<evidence type="ECO:0000259" key="3">
    <source>
        <dbReference type="Pfam" id="PF13240"/>
    </source>
</evidence>
<keyword evidence="2" id="KW-0812">Transmembrane</keyword>
<keyword evidence="6" id="KW-1185">Reference proteome</keyword>
<accession>A0A2H4VMC4</accession>
<evidence type="ECO:0000313" key="6">
    <source>
        <dbReference type="Proteomes" id="UP000232631"/>
    </source>
</evidence>
<dbReference type="KEGG" id="msub:BK009_00245"/>
<organism evidence="4 6">
    <name type="scientific">Methanobacterium subterraneum</name>
    <dbReference type="NCBI Taxonomy" id="59277"/>
    <lineage>
        <taxon>Archaea</taxon>
        <taxon>Methanobacteriati</taxon>
        <taxon>Methanobacteriota</taxon>
        <taxon>Methanomada group</taxon>
        <taxon>Methanobacteria</taxon>
        <taxon>Methanobacteriales</taxon>
        <taxon>Methanobacteriaceae</taxon>
        <taxon>Methanobacterium</taxon>
    </lineage>
</organism>